<reference evidence="1 2" key="1">
    <citation type="submission" date="2024-04" db="EMBL/GenBank/DDBJ databases">
        <title>Human intestinal bacterial collection.</title>
        <authorList>
            <person name="Pauvert C."/>
            <person name="Hitch T.C.A."/>
            <person name="Clavel T."/>
        </authorList>
    </citation>
    <scope>NUCLEOTIDE SEQUENCE [LARGE SCALE GENOMIC DNA]</scope>
    <source>
        <strain evidence="1 2">CLA-KB-H42</strain>
    </source>
</reference>
<dbReference type="Pfam" id="PF07302">
    <property type="entry name" value="AroM"/>
    <property type="match status" value="1"/>
</dbReference>
<proteinExistence type="predicted"/>
<dbReference type="InterPro" id="IPR010843">
    <property type="entry name" value="Uncharacterised_AroM"/>
</dbReference>
<organism evidence="1 2">
    <name type="scientific">Raoultibacter massiliensis</name>
    <dbReference type="NCBI Taxonomy" id="1852371"/>
    <lineage>
        <taxon>Bacteria</taxon>
        <taxon>Bacillati</taxon>
        <taxon>Actinomycetota</taxon>
        <taxon>Coriobacteriia</taxon>
        <taxon>Eggerthellales</taxon>
        <taxon>Eggerthellaceae</taxon>
        <taxon>Raoultibacter</taxon>
    </lineage>
</organism>
<keyword evidence="2" id="KW-1185">Reference proteome</keyword>
<comment type="caution">
    <text evidence="1">The sequence shown here is derived from an EMBL/GenBank/DDBJ whole genome shotgun (WGS) entry which is preliminary data.</text>
</comment>
<dbReference type="Proteomes" id="UP001487305">
    <property type="component" value="Unassembled WGS sequence"/>
</dbReference>
<dbReference type="RefSeq" id="WP_349227720.1">
    <property type="nucleotide sequence ID" value="NZ_JBBNOP010000009.1"/>
</dbReference>
<accession>A0ABV1JEM8</accession>
<evidence type="ECO:0000313" key="2">
    <source>
        <dbReference type="Proteomes" id="UP001487305"/>
    </source>
</evidence>
<name>A0ABV1JEM8_9ACTN</name>
<sequence length="260" mass="26995">MPSAKSTGAPSAEFPAPTQNRGCDIIGFVTIGQAPRTDVTADLAPLLGSDVAIVEAGALDKLDDVSLVAPRDGEAVLASRMRDESGVVVSQAKVMPLVQQAIDRVVSRGARAVVLLCTANLSYPFACDVPLIHPNDVLADAVKRAVGEEGGAGAKKAAKAGTGTMQTIAVVVPDEAQIPEIGNHWERLLGRKPDLYAASPYGPAKPRIDAARAIGQTDAAMIVLDCIGYSMDMAHEIERASGKSVVLPRAVLANAAKELL</sequence>
<evidence type="ECO:0000313" key="1">
    <source>
        <dbReference type="EMBL" id="MEQ3363551.1"/>
    </source>
</evidence>
<gene>
    <name evidence="1" type="ORF">AAA083_11265</name>
</gene>
<dbReference type="EMBL" id="JBBNOP010000009">
    <property type="protein sequence ID" value="MEQ3363551.1"/>
    <property type="molecule type" value="Genomic_DNA"/>
</dbReference>
<protein>
    <submittedName>
        <fullName evidence="1">AroM family protein</fullName>
    </submittedName>
</protein>